<dbReference type="PANTHER" id="PTHR22953:SF153">
    <property type="entry name" value="PURPLE ACID PHOSPHATASE"/>
    <property type="match status" value="1"/>
</dbReference>
<dbReference type="Gene3D" id="3.60.21.10">
    <property type="match status" value="1"/>
</dbReference>
<dbReference type="Proteomes" id="UP000198988">
    <property type="component" value="Unassembled WGS sequence"/>
</dbReference>
<dbReference type="PANTHER" id="PTHR22953">
    <property type="entry name" value="ACID PHOSPHATASE RELATED"/>
    <property type="match status" value="1"/>
</dbReference>
<dbReference type="RefSeq" id="WP_143243135.1">
    <property type="nucleotide sequence ID" value="NZ_CAESAP020000214.1"/>
</dbReference>
<dbReference type="InterPro" id="IPR039331">
    <property type="entry name" value="PAPs-like"/>
</dbReference>
<dbReference type="OrthoDB" id="9763403at2"/>
<dbReference type="SUPFAM" id="SSF56300">
    <property type="entry name" value="Metallo-dependent phosphatases"/>
    <property type="match status" value="1"/>
</dbReference>
<dbReference type="AlphaFoldDB" id="A0A1H6M0D9"/>
<sequence>MRFFKFVTGISLLALAFLSNAQSNPQWVQMVTNDQLSVRVVLLNDTQCPKVSVDNVPTAMHLRAAKVVDFPAVCELLVSRDTRSIKIKQQALPTLPSVVDRIAILGDTGCRINKINAQACNDAQAWPLRELSASIGAQTPDIILHVGDYFYRETPCPEGDKGCKGSPSGYNWDTWNADWFAPANSLFQSSVIALSRGNHEECGRAQNGWSRYLSPWAYPKAGQACAEMEKPYILKLKGVNYIMFDSSSGQDDRTSEPQLALYKKAIAQLKIDKDSTNIFLTHRPMWTYNKIKSTYYYGNLTQQIAFKNLLPKRTLFVSGHAHYLQVLDMQTDYDQVIIGNSGTELVKVGNTTQKNVDINKHMANFVYSRSGFGYGILTESSKTLKFYKQNGAHTGECIWLSDKQHPSLICQ</sequence>
<protein>
    <submittedName>
        <fullName evidence="4">Metallophosphoesterase</fullName>
    </submittedName>
</protein>
<name>A0A1H6M0D9_9GAMM</name>
<evidence type="ECO:0000313" key="5">
    <source>
        <dbReference type="Proteomes" id="UP000198988"/>
    </source>
</evidence>
<organism evidence="4 5">
    <name type="scientific">Bathymodiolus azoricus thioautotrophic gill symbiont</name>
    <dbReference type="NCBI Taxonomy" id="235205"/>
    <lineage>
        <taxon>Bacteria</taxon>
        <taxon>Pseudomonadati</taxon>
        <taxon>Pseudomonadota</taxon>
        <taxon>Gammaproteobacteria</taxon>
        <taxon>sulfur-oxidizing symbionts</taxon>
    </lineage>
</organism>
<dbReference type="EMBL" id="CDSC02000351">
    <property type="protein sequence ID" value="SEH94617.1"/>
    <property type="molecule type" value="Genomic_DNA"/>
</dbReference>
<evidence type="ECO:0000259" key="3">
    <source>
        <dbReference type="Pfam" id="PF00149"/>
    </source>
</evidence>
<accession>A0A1H6M0D9</accession>
<dbReference type="InterPro" id="IPR004843">
    <property type="entry name" value="Calcineurin-like_PHP"/>
</dbReference>
<dbReference type="InterPro" id="IPR029052">
    <property type="entry name" value="Metallo-depent_PP-like"/>
</dbReference>
<reference evidence="5" key="1">
    <citation type="submission" date="2016-06" db="EMBL/GenBank/DDBJ databases">
        <authorList>
            <person name="Petersen J."/>
            <person name="Sayavedra L."/>
        </authorList>
    </citation>
    <scope>NUCLEOTIDE SEQUENCE [LARGE SCALE GENOMIC DNA]</scope>
    <source>
        <strain evidence="5">BazSymA</strain>
    </source>
</reference>
<evidence type="ECO:0000313" key="4">
    <source>
        <dbReference type="EMBL" id="SEH94617.1"/>
    </source>
</evidence>
<feature type="domain" description="Calcineurin-like phosphoesterase" evidence="3">
    <location>
        <begin position="101"/>
        <end position="322"/>
    </location>
</feature>
<dbReference type="Pfam" id="PF00149">
    <property type="entry name" value="Metallophos"/>
    <property type="match status" value="1"/>
</dbReference>
<feature type="chain" id="PRO_5011468189" evidence="2">
    <location>
        <begin position="22"/>
        <end position="411"/>
    </location>
</feature>
<evidence type="ECO:0000256" key="1">
    <source>
        <dbReference type="ARBA" id="ARBA00022729"/>
    </source>
</evidence>
<evidence type="ECO:0000256" key="2">
    <source>
        <dbReference type="SAM" id="SignalP"/>
    </source>
</evidence>
<keyword evidence="1 2" id="KW-0732">Signal</keyword>
<proteinExistence type="predicted"/>
<dbReference type="GO" id="GO:0003993">
    <property type="term" value="F:acid phosphatase activity"/>
    <property type="evidence" value="ECO:0007669"/>
    <property type="project" value="InterPro"/>
</dbReference>
<feature type="signal peptide" evidence="2">
    <location>
        <begin position="1"/>
        <end position="21"/>
    </location>
</feature>
<gene>
    <name evidence="4" type="ORF">BAZSYMA_ACONTIG00236_5</name>
</gene>